<dbReference type="GO" id="GO:0051301">
    <property type="term" value="P:cell division"/>
    <property type="evidence" value="ECO:0007669"/>
    <property type="project" value="UniProtKB-KW"/>
</dbReference>
<dbReference type="PANTHER" id="PTHR18937">
    <property type="entry name" value="STRUCTURAL MAINTENANCE OF CHROMOSOMES SMC FAMILY MEMBER"/>
    <property type="match status" value="1"/>
</dbReference>
<proteinExistence type="predicted"/>
<protein>
    <recommendedName>
        <fullName evidence="4">SMC hinge domain-containing protein</fullName>
    </recommendedName>
</protein>
<dbReference type="GO" id="GO:0008278">
    <property type="term" value="C:cohesin complex"/>
    <property type="evidence" value="ECO:0007669"/>
    <property type="project" value="TreeGrafter"/>
</dbReference>
<dbReference type="Gene3D" id="3.30.70.1620">
    <property type="match status" value="1"/>
</dbReference>
<keyword evidence="2 3" id="KW-0175">Coiled coil</keyword>
<feature type="coiled-coil region" evidence="3">
    <location>
        <begin position="293"/>
        <end position="428"/>
    </location>
</feature>
<dbReference type="OrthoDB" id="5575062at2759"/>
<organism evidence="5 6">
    <name type="scientific">Anncaliia algerae PRA339</name>
    <dbReference type="NCBI Taxonomy" id="1288291"/>
    <lineage>
        <taxon>Eukaryota</taxon>
        <taxon>Fungi</taxon>
        <taxon>Fungi incertae sedis</taxon>
        <taxon>Microsporidia</taxon>
        <taxon>Tubulinosematoidea</taxon>
        <taxon>Tubulinosematidae</taxon>
        <taxon>Anncaliia</taxon>
    </lineage>
</organism>
<dbReference type="GO" id="GO:0003677">
    <property type="term" value="F:DNA binding"/>
    <property type="evidence" value="ECO:0007669"/>
    <property type="project" value="TreeGrafter"/>
</dbReference>
<evidence type="ECO:0000256" key="2">
    <source>
        <dbReference type="ARBA" id="ARBA00023054"/>
    </source>
</evidence>
<dbReference type="GO" id="GO:0005524">
    <property type="term" value="F:ATP binding"/>
    <property type="evidence" value="ECO:0007669"/>
    <property type="project" value="InterPro"/>
</dbReference>
<evidence type="ECO:0000256" key="1">
    <source>
        <dbReference type="ARBA" id="ARBA00004123"/>
    </source>
</evidence>
<gene>
    <name evidence="5" type="ORF">H312_02943</name>
</gene>
<dbReference type="InterPro" id="IPR003395">
    <property type="entry name" value="RecF/RecN/SMC_N"/>
</dbReference>
<dbReference type="SUPFAM" id="SSF52540">
    <property type="entry name" value="P-loop containing nucleoside triphosphate hydrolases"/>
    <property type="match status" value="1"/>
</dbReference>
<dbReference type="VEuPathDB" id="MicrosporidiaDB:H312_02943"/>
<feature type="coiled-coil region" evidence="3">
    <location>
        <begin position="736"/>
        <end position="827"/>
    </location>
</feature>
<dbReference type="InterPro" id="IPR024704">
    <property type="entry name" value="SMC"/>
</dbReference>
<reference evidence="5 6" key="2">
    <citation type="submission" date="2014-03" db="EMBL/GenBank/DDBJ databases">
        <title>The Genome Sequence of Anncaliia algerae insect isolate PRA339.</title>
        <authorList>
            <consortium name="The Broad Institute Genome Sequencing Platform"/>
            <consortium name="The Broad Institute Genome Sequencing Center for Infectious Disease"/>
            <person name="Cuomo C."/>
            <person name="Becnel J."/>
            <person name="Sanscrainte N."/>
            <person name="Walker B."/>
            <person name="Young S.K."/>
            <person name="Zeng Q."/>
            <person name="Gargeya S."/>
            <person name="Fitzgerald M."/>
            <person name="Haas B."/>
            <person name="Abouelleil A."/>
            <person name="Alvarado L."/>
            <person name="Arachchi H.M."/>
            <person name="Berlin A.M."/>
            <person name="Chapman S.B."/>
            <person name="Dewar J."/>
            <person name="Goldberg J."/>
            <person name="Griggs A."/>
            <person name="Gujja S."/>
            <person name="Hansen M."/>
            <person name="Howarth C."/>
            <person name="Imamovic A."/>
            <person name="Larimer J."/>
            <person name="McCowan C."/>
            <person name="Murphy C."/>
            <person name="Neiman D."/>
            <person name="Pearson M."/>
            <person name="Priest M."/>
            <person name="Roberts A."/>
            <person name="Saif S."/>
            <person name="Shea T."/>
            <person name="Sisk P."/>
            <person name="Sykes S."/>
            <person name="Wortman J."/>
            <person name="Nusbaum C."/>
            <person name="Birren B."/>
        </authorList>
    </citation>
    <scope>NUCLEOTIDE SEQUENCE [LARGE SCALE GENOMIC DNA]</scope>
    <source>
        <strain evidence="5 6">PRA339</strain>
    </source>
</reference>
<dbReference type="Gene3D" id="3.40.50.300">
    <property type="entry name" value="P-loop containing nucleotide triphosphate hydrolases"/>
    <property type="match status" value="2"/>
</dbReference>
<dbReference type="Proteomes" id="UP000030655">
    <property type="component" value="Unassembled WGS sequence"/>
</dbReference>
<evidence type="ECO:0000259" key="4">
    <source>
        <dbReference type="SMART" id="SM00968"/>
    </source>
</evidence>
<dbReference type="InterPro" id="IPR010935">
    <property type="entry name" value="SMC_hinge"/>
</dbReference>
<evidence type="ECO:0000256" key="3">
    <source>
        <dbReference type="SAM" id="Coils"/>
    </source>
</evidence>
<dbReference type="Pfam" id="PF06470">
    <property type="entry name" value="SMC_hinge"/>
    <property type="match status" value="1"/>
</dbReference>
<dbReference type="PIRSF" id="PIRSF005719">
    <property type="entry name" value="SMC"/>
    <property type="match status" value="1"/>
</dbReference>
<feature type="coiled-coil region" evidence="3">
    <location>
        <begin position="207"/>
        <end position="263"/>
    </location>
</feature>
<reference evidence="6" key="1">
    <citation type="submission" date="2013-02" db="EMBL/GenBank/DDBJ databases">
        <authorList>
            <consortium name="The Broad Institute Genome Sequencing Platform"/>
            <person name="Cuomo C."/>
            <person name="Becnel J."/>
            <person name="Sanscrainte N."/>
            <person name="Walker B."/>
            <person name="Young S.K."/>
            <person name="Zeng Q."/>
            <person name="Gargeya S."/>
            <person name="Fitzgerald M."/>
            <person name="Haas B."/>
            <person name="Abouelleil A."/>
            <person name="Alvarado L."/>
            <person name="Arachchi H.M."/>
            <person name="Berlin A.M."/>
            <person name="Chapman S.B."/>
            <person name="Dewar J."/>
            <person name="Goldberg J."/>
            <person name="Griggs A."/>
            <person name="Gujja S."/>
            <person name="Hansen M."/>
            <person name="Howarth C."/>
            <person name="Imamovic A."/>
            <person name="Larimer J."/>
            <person name="McCowan C."/>
            <person name="Murphy C."/>
            <person name="Neiman D."/>
            <person name="Pearson M."/>
            <person name="Priest M."/>
            <person name="Roberts A."/>
            <person name="Saif S."/>
            <person name="Shea T."/>
            <person name="Sisk P."/>
            <person name="Sykes S."/>
            <person name="Wortman J."/>
            <person name="Nusbaum C."/>
            <person name="Birren B."/>
        </authorList>
    </citation>
    <scope>NUCLEOTIDE SEQUENCE [LARGE SCALE GENOMIC DNA]</scope>
    <source>
        <strain evidence="6">PRA339</strain>
    </source>
</reference>
<keyword evidence="6" id="KW-1185">Reference proteome</keyword>
<dbReference type="GO" id="GO:0007062">
    <property type="term" value="P:sister chromatid cohesion"/>
    <property type="evidence" value="ECO:0007669"/>
    <property type="project" value="TreeGrafter"/>
</dbReference>
<dbReference type="InterPro" id="IPR027417">
    <property type="entry name" value="P-loop_NTPase"/>
</dbReference>
<sequence>MISITVNLENFKSYKGNHIVKFNGFTCIIGPNGTGKSNLAEAICFALGMNALRTQESGEVISIGCKECKVSVNLEFDNLSLEDEANKNFNIQSVDNNNQPIKSVLLCRKIVVNKSTYYINGVNCSYEEYNNFLESLNIFVKQNNFFISQKEIMFSSQDIVTIIERMSGSYELKELNEALKKNYMSKSKEMTMHLELRKNALAEIKAVNEKKNTLKKYQNLSNKMKNLQKKLTTKKIKTKFSRIENLKKELQNIKSNRILTKQDDEEGIKSRAMKAQQQFLKEENILLSLYSELDKVKSEILSEENRKEEIKYKNQEIVLQNEKIDKEVKNLKREIEEINQEIVRKENIKKEKNILDKLNKEELEEIKNNYEKLKLQIKINEINKEKNQKIKRNIKKIIEENEGVKKEINILENRKNKLITERNALNKRTNVEEFYRLLEEERKIQIKIAEINHIQSNKCITFDFTNIFSGVIGRVVNLIQPIHQKYSLPLSVLLSGYENALVVENDQVALSVLEYVKEQRMGKITILPLSSLKVKKECLIIDKLIFDKKIEKIIKLVFSDSLIVESVTEAKLKCYKENKRVVTLNGELFLKNGFISAGEVRNNFWKDINSDKEPPVSMSYLREKLGEIERNKVKYQEIEILLQRKKEIEESIPLLERELEEKKEVFYFNFLTLLKLTNEEFVIDESDTLNLYEAFINNPHFIQFLSEPEPEENVLLFDKFNINYKDYEFIMENKDTTLLQRRINLLNNQINILENKKISLINHQPINLTDKFKELKLQILNQESRKEEKRKEFDEVKQYFDKIKQINTEAAEKNEKCEREAVFIEAKINSYYDDIIDEIKGCIMEDIDVFDNNEEGNETEKDIFNNAKENNLNQPIKLSNDLSSLLEMSLKNKKELLKIIKENVKNKAINESEGDLTESINNLKEEIDLLIPYLEVENDNRIKDVLTKYEILRKEMSDVKRELDAVKKERVSKFMDCFTFISNKISEVYKKLIGEESNALLVLENKSDPFSSVIKYFVMPPNKRFRDVNELSGGERTMACLALLLSLKEWKRPPLYIFDEVDAHLDEENIERLSKYVKDLQCICVTHQSSLFGTCDNLVGVYLMNGISQIIGYKNK</sequence>
<dbReference type="AlphaFoldDB" id="A0A059EXM4"/>
<dbReference type="STRING" id="1288291.A0A059EXM4"/>
<name>A0A059EXM4_9MICR</name>
<dbReference type="SMART" id="SM00968">
    <property type="entry name" value="SMC_hinge"/>
    <property type="match status" value="1"/>
</dbReference>
<evidence type="ECO:0000313" key="6">
    <source>
        <dbReference type="Proteomes" id="UP000030655"/>
    </source>
</evidence>
<feature type="coiled-coil region" evidence="3">
    <location>
        <begin position="638"/>
        <end position="665"/>
    </location>
</feature>
<evidence type="ECO:0000313" key="5">
    <source>
        <dbReference type="EMBL" id="KCZ79660.1"/>
    </source>
</evidence>
<dbReference type="Gene3D" id="1.20.1060.20">
    <property type="match status" value="1"/>
</dbReference>
<comment type="subcellular location">
    <subcellularLocation>
        <location evidence="1">Nucleus</location>
    </subcellularLocation>
</comment>
<feature type="coiled-coil region" evidence="3">
    <location>
        <begin position="942"/>
        <end position="969"/>
    </location>
</feature>
<dbReference type="GO" id="GO:0016887">
    <property type="term" value="F:ATP hydrolysis activity"/>
    <property type="evidence" value="ECO:0007669"/>
    <property type="project" value="InterPro"/>
</dbReference>
<feature type="domain" description="SMC hinge" evidence="4">
    <location>
        <begin position="469"/>
        <end position="574"/>
    </location>
</feature>
<dbReference type="EMBL" id="KK365242">
    <property type="protein sequence ID" value="KCZ79660.1"/>
    <property type="molecule type" value="Genomic_DNA"/>
</dbReference>
<accession>A0A059EXM4</accession>
<dbReference type="Pfam" id="PF02463">
    <property type="entry name" value="SMC_N"/>
    <property type="match status" value="1"/>
</dbReference>
<dbReference type="InterPro" id="IPR036277">
    <property type="entry name" value="SMC_hinge_sf"/>
</dbReference>
<dbReference type="GO" id="GO:0005634">
    <property type="term" value="C:nucleus"/>
    <property type="evidence" value="ECO:0007669"/>
    <property type="project" value="UniProtKB-SubCell"/>
</dbReference>
<dbReference type="HOGENOM" id="CLU_001042_0_1_1"/>
<dbReference type="SUPFAM" id="SSF75553">
    <property type="entry name" value="Smc hinge domain"/>
    <property type="match status" value="1"/>
</dbReference>